<evidence type="ECO:0000313" key="3">
    <source>
        <dbReference type="Proteomes" id="UP001549119"/>
    </source>
</evidence>
<evidence type="ECO:0000313" key="2">
    <source>
        <dbReference type="EMBL" id="MET3863856.1"/>
    </source>
</evidence>
<comment type="caution">
    <text evidence="2">The sequence shown here is derived from an EMBL/GenBank/DDBJ whole genome shotgun (WGS) entry which is preliminary data.</text>
</comment>
<name>A0ABV2NBK3_9HYPH</name>
<feature type="region of interest" description="Disordered" evidence="1">
    <location>
        <begin position="220"/>
        <end position="254"/>
    </location>
</feature>
<dbReference type="RefSeq" id="WP_354404426.1">
    <property type="nucleotide sequence ID" value="NZ_JBEPNW010000002.1"/>
</dbReference>
<evidence type="ECO:0000256" key="1">
    <source>
        <dbReference type="SAM" id="MobiDB-lite"/>
    </source>
</evidence>
<protein>
    <submittedName>
        <fullName evidence="2">Tetratricopeptide (TPR) repeat protein</fullName>
    </submittedName>
</protein>
<accession>A0ABV2NBK3</accession>
<keyword evidence="3" id="KW-1185">Reference proteome</keyword>
<proteinExistence type="predicted"/>
<feature type="compositionally biased region" description="Polar residues" evidence="1">
    <location>
        <begin position="243"/>
        <end position="254"/>
    </location>
</feature>
<dbReference type="InterPro" id="IPR011990">
    <property type="entry name" value="TPR-like_helical_dom_sf"/>
</dbReference>
<gene>
    <name evidence="2" type="ORF">ABIC20_001165</name>
</gene>
<dbReference type="SUPFAM" id="SSF48452">
    <property type="entry name" value="TPR-like"/>
    <property type="match status" value="1"/>
</dbReference>
<reference evidence="2 3" key="1">
    <citation type="submission" date="2024-06" db="EMBL/GenBank/DDBJ databases">
        <title>Genomics of switchgrass bacterial isolates.</title>
        <authorList>
            <person name="Shade A."/>
        </authorList>
    </citation>
    <scope>NUCLEOTIDE SEQUENCE [LARGE SCALE GENOMIC DNA]</scope>
    <source>
        <strain evidence="2 3">PvP084</strain>
    </source>
</reference>
<dbReference type="Proteomes" id="UP001549119">
    <property type="component" value="Unassembled WGS sequence"/>
</dbReference>
<feature type="compositionally biased region" description="Pro residues" evidence="1">
    <location>
        <begin position="222"/>
        <end position="237"/>
    </location>
</feature>
<dbReference type="EMBL" id="JBEPNW010000002">
    <property type="protein sequence ID" value="MET3863856.1"/>
    <property type="molecule type" value="Genomic_DNA"/>
</dbReference>
<dbReference type="Gene3D" id="1.25.40.10">
    <property type="entry name" value="Tetratricopeptide repeat domain"/>
    <property type="match status" value="1"/>
</dbReference>
<sequence length="254" mass="28198">MEWATRHLGVDLVPHERLDTVSEAHEAQAFHLYRRARFDDVPCACEAWSRVDPFSLRPYEFGASTAAFTEDFPKAEELSARGLQRNSDSPILLNVRAFVMASQNRLAEASKLLRQIDAKKASPAFRHLTGANNGMVAFRSGDLAKGRQLYLEAAEGFRKAHMPMPSAHARVFLAREAHLAGDPDAPKLLLEAQKAVERLGFTEVSFTLEKVETLMGIAPLSPRKPNPVPPRPEPLPTKPRVISWSTPGWTRPGS</sequence>
<organism evidence="2 3">
    <name type="scientific">Methylobacterium radiotolerans</name>
    <dbReference type="NCBI Taxonomy" id="31998"/>
    <lineage>
        <taxon>Bacteria</taxon>
        <taxon>Pseudomonadati</taxon>
        <taxon>Pseudomonadota</taxon>
        <taxon>Alphaproteobacteria</taxon>
        <taxon>Hyphomicrobiales</taxon>
        <taxon>Methylobacteriaceae</taxon>
        <taxon>Methylobacterium</taxon>
    </lineage>
</organism>